<evidence type="ECO:0000313" key="7">
    <source>
        <dbReference type="Proteomes" id="UP000682733"/>
    </source>
</evidence>
<keyword evidence="1 2" id="KW-1015">Disulfide bond</keyword>
<dbReference type="InterPro" id="IPR002172">
    <property type="entry name" value="LDrepeatLR_classA_rpt"/>
</dbReference>
<evidence type="ECO:0000256" key="3">
    <source>
        <dbReference type="PROSITE-ProRule" id="PRU00124"/>
    </source>
</evidence>
<dbReference type="InterPro" id="IPR000742">
    <property type="entry name" value="EGF"/>
</dbReference>
<dbReference type="PANTHER" id="PTHR46599">
    <property type="entry name" value="PIGGYBAC TRANSPOSABLE ELEMENT-DERIVED PROTEIN 4"/>
    <property type="match status" value="1"/>
</dbReference>
<feature type="disulfide bond" evidence="2">
    <location>
        <begin position="1179"/>
        <end position="1196"/>
    </location>
</feature>
<feature type="disulfide bond" evidence="3">
    <location>
        <begin position="491"/>
        <end position="509"/>
    </location>
</feature>
<dbReference type="SMART" id="SM00192">
    <property type="entry name" value="LDLa"/>
    <property type="match status" value="2"/>
</dbReference>
<dbReference type="PROSITE" id="PS50068">
    <property type="entry name" value="LDLRA_2"/>
    <property type="match status" value="2"/>
</dbReference>
<feature type="disulfide bond" evidence="3">
    <location>
        <begin position="460"/>
        <end position="475"/>
    </location>
</feature>
<dbReference type="AlphaFoldDB" id="A0A8S2HVG9"/>
<dbReference type="PROSITE" id="PS50026">
    <property type="entry name" value="EGF_3"/>
    <property type="match status" value="2"/>
</dbReference>
<dbReference type="Gene3D" id="2.10.25.10">
    <property type="entry name" value="Laminin"/>
    <property type="match status" value="2"/>
</dbReference>
<dbReference type="Proteomes" id="UP000682733">
    <property type="component" value="Unassembled WGS sequence"/>
</dbReference>
<dbReference type="Gene3D" id="4.10.400.10">
    <property type="entry name" value="Low-density Lipoprotein Receptor"/>
    <property type="match status" value="1"/>
</dbReference>
<protein>
    <recommendedName>
        <fullName evidence="4">EGF-like domain-containing protein</fullName>
    </recommendedName>
</protein>
<dbReference type="Proteomes" id="UP000677228">
    <property type="component" value="Unassembled WGS sequence"/>
</dbReference>
<evidence type="ECO:0000256" key="2">
    <source>
        <dbReference type="PROSITE-ProRule" id="PRU00076"/>
    </source>
</evidence>
<comment type="caution">
    <text evidence="6">The sequence shown here is derived from an EMBL/GenBank/DDBJ whole genome shotgun (WGS) entry which is preliminary data.</text>
</comment>
<reference evidence="6" key="1">
    <citation type="submission" date="2021-02" db="EMBL/GenBank/DDBJ databases">
        <authorList>
            <person name="Nowell W R."/>
        </authorList>
    </citation>
    <scope>NUCLEOTIDE SEQUENCE</scope>
</reference>
<feature type="disulfide bond" evidence="2">
    <location>
        <begin position="1106"/>
        <end position="1123"/>
    </location>
</feature>
<dbReference type="InterPro" id="IPR029526">
    <property type="entry name" value="PGBD"/>
</dbReference>
<name>A0A8S2HVG9_9BILA</name>
<feature type="domain" description="EGF-like" evidence="4">
    <location>
        <begin position="1098"/>
        <end position="1135"/>
    </location>
</feature>
<sequence length="1204" mass="141943">MYKGRLSWKQYIPLKRARFGFKFFMLCDMNGYILDFIIYTGRDTLYSGKFSDLPLSSRIVMTLVEDYLDLGHCIVMDNYYSSPDLFLYLIKRKTDAVETVRSNRKSLPSYFRNSKLKRNERITRYYEKVMALKWLDKKYVHVLSTYHENNTTIVQKRQTQVEKPTCIHEYNDTMGGIDRADQLVAPYCIPRRRLRKYYKKIFMVLLDLTILNSYHLYKIQTQETSYDVMTQLQFFIALARSLLEQNLQDNLSGHLVRIGKPSSEPTLARSVLFNEFIINNIISISIPQVYTNKHNLFFTDHEHPQYHYFGCLYEIDPQSKMGSVFIPYRIRSLSLSPPITTCQNNGQKYTFEQSKLNNITCNNLYEWNVPIDIIDEYGKYLNYNSTSSLSYCNCTREWFGQFCQYSFQDDWDEPFTDIIDRRFFERYNIENDVPIHKDLTCYMGLKCVGQRLCLDWRQICNSIVDCDNGEDELDCLQLEINECDNKTEYRCKSGMCIEKTFAFDLKKDCQDDSDEEIKESYDNCHSGTSVDCEERNCAWMSNSCGDGTCNEECENRRDTYYEESLFNSNKNLSDEDNHTIFCRSCLIYQFDKRKPISSSGNTKCHKQCNLCENIFLYPAPFMHPSVNFLYKSTEDQFPSYLCYNYMSNYRVKDNFEDCLFSSDEKFYSSRNVCQSNLNNRFKCLTTSDCIERRTMLSDDKNIQQCTDKSNQLYSFSCKHENDLGCQFLQNTLVLVEYYFLFEELCNSVVNINLIDVTTNETDETNCDEYKQFCKERRGVFCENTGRRYEIDYDLSFKNLDYYTKYCRNKYPKDNIMIYRCSNSTESICVQLSDLCNYECSCPNSENEMFCPNRSTTTCILKKFNCAVHRDCGSRDRNQVPDYEIRNLYGEGYEYQRYCGLFLKFIPYRGFSFEEHQYPPRGILYHQQNQLSLTLSSSFISTFHQHRSDTSSSRISMLYYCNRGIFVFGVNETQICLCPPSYYGDKCQYQSERLSVYLGVETTIKYDTNIYKLLIRLQTSTNMFYDYIDFIIFNYYKSDRHIVYLLTPNLYESYSVVIDIFQLTTTIVEYHSSFYYDIPFPFLPVRRLATKIIIKDEKSSNTCVNKCSLHGRCLFYENNKNQFCFCDEGWTGELCDKKLNVSCSRNLFIFHSLCICPLGYFGRTCYAEIDLCPSAGDNVCLNNSTCTTDIKAETFTCLCKADTWG</sequence>
<feature type="disulfide bond" evidence="3">
    <location>
        <begin position="441"/>
        <end position="453"/>
    </location>
</feature>
<dbReference type="InterPro" id="IPR036055">
    <property type="entry name" value="LDL_receptor-like_sf"/>
</dbReference>
<dbReference type="PROSITE" id="PS01186">
    <property type="entry name" value="EGF_2"/>
    <property type="match status" value="1"/>
</dbReference>
<evidence type="ECO:0000313" key="6">
    <source>
        <dbReference type="EMBL" id="CAF3682115.1"/>
    </source>
</evidence>
<dbReference type="PRINTS" id="PR00261">
    <property type="entry name" value="LDLRECEPTOR"/>
</dbReference>
<dbReference type="CDD" id="cd00112">
    <property type="entry name" value="LDLa"/>
    <property type="match status" value="1"/>
</dbReference>
<proteinExistence type="predicted"/>
<accession>A0A8S2HVG9</accession>
<dbReference type="SUPFAM" id="SSF57424">
    <property type="entry name" value="LDL receptor-like module"/>
    <property type="match status" value="2"/>
</dbReference>
<dbReference type="Pfam" id="PF13843">
    <property type="entry name" value="DDE_Tnp_1_7"/>
    <property type="match status" value="1"/>
</dbReference>
<dbReference type="EMBL" id="CAJNOK010003447">
    <property type="protein sequence ID" value="CAF0901502.1"/>
    <property type="molecule type" value="Genomic_DNA"/>
</dbReference>
<dbReference type="EMBL" id="CAJOBA010003448">
    <property type="protein sequence ID" value="CAF3682115.1"/>
    <property type="molecule type" value="Genomic_DNA"/>
</dbReference>
<gene>
    <name evidence="5" type="ORF">OVA965_LOCUS9648</name>
    <name evidence="6" type="ORF">TMI583_LOCUS9644</name>
</gene>
<evidence type="ECO:0000259" key="4">
    <source>
        <dbReference type="PROSITE" id="PS50026"/>
    </source>
</evidence>
<evidence type="ECO:0000313" key="5">
    <source>
        <dbReference type="EMBL" id="CAF0901502.1"/>
    </source>
</evidence>
<keyword evidence="2" id="KW-0245">EGF-like domain</keyword>
<comment type="caution">
    <text evidence="2">Lacks conserved residue(s) required for the propagation of feature annotation.</text>
</comment>
<dbReference type="PROSITE" id="PS00022">
    <property type="entry name" value="EGF_1"/>
    <property type="match status" value="1"/>
</dbReference>
<organism evidence="6 7">
    <name type="scientific">Didymodactylos carnosus</name>
    <dbReference type="NCBI Taxonomy" id="1234261"/>
    <lineage>
        <taxon>Eukaryota</taxon>
        <taxon>Metazoa</taxon>
        <taxon>Spiralia</taxon>
        <taxon>Gnathifera</taxon>
        <taxon>Rotifera</taxon>
        <taxon>Eurotatoria</taxon>
        <taxon>Bdelloidea</taxon>
        <taxon>Philodinida</taxon>
        <taxon>Philodinidae</taxon>
        <taxon>Didymodactylos</taxon>
    </lineage>
</organism>
<feature type="disulfide bond" evidence="2">
    <location>
        <begin position="1125"/>
        <end position="1134"/>
    </location>
</feature>
<evidence type="ECO:0000256" key="1">
    <source>
        <dbReference type="ARBA" id="ARBA00023157"/>
    </source>
</evidence>
<dbReference type="PANTHER" id="PTHR46599:SF3">
    <property type="entry name" value="PIGGYBAC TRANSPOSABLE ELEMENT-DERIVED PROTEIN 4"/>
    <property type="match status" value="1"/>
</dbReference>
<feature type="disulfide bond" evidence="2">
    <location>
        <begin position="1102"/>
        <end position="1112"/>
    </location>
</feature>
<feature type="domain" description="EGF-like" evidence="4">
    <location>
        <begin position="1167"/>
        <end position="1204"/>
    </location>
</feature>